<gene>
    <name evidence="6" type="ORF">JVT61DRAFT_7556</name>
</gene>
<proteinExistence type="predicted"/>
<evidence type="ECO:0000259" key="5">
    <source>
        <dbReference type="PROSITE" id="PS50118"/>
    </source>
</evidence>
<dbReference type="GO" id="GO:0000981">
    <property type="term" value="F:DNA-binding transcription factor activity, RNA polymerase II-specific"/>
    <property type="evidence" value="ECO:0007669"/>
    <property type="project" value="TreeGrafter"/>
</dbReference>
<feature type="domain" description="HMG box" evidence="5">
    <location>
        <begin position="98"/>
        <end position="167"/>
    </location>
</feature>
<dbReference type="AlphaFoldDB" id="A0A8I2YIX9"/>
<comment type="caution">
    <text evidence="6">The sequence shown here is derived from an EMBL/GenBank/DDBJ whole genome shotgun (WGS) entry which is preliminary data.</text>
</comment>
<dbReference type="EMBL" id="JAGFBS010000027">
    <property type="protein sequence ID" value="KAG6372457.1"/>
    <property type="molecule type" value="Genomic_DNA"/>
</dbReference>
<evidence type="ECO:0000313" key="6">
    <source>
        <dbReference type="EMBL" id="KAG6372457.1"/>
    </source>
</evidence>
<protein>
    <recommendedName>
        <fullName evidence="5">HMG box domain-containing protein</fullName>
    </recommendedName>
</protein>
<feature type="DNA-binding region" description="HMG box" evidence="3">
    <location>
        <begin position="98"/>
        <end position="167"/>
    </location>
</feature>
<dbReference type="PANTHER" id="PTHR45789:SF2">
    <property type="entry name" value="FI18025P1"/>
    <property type="match status" value="1"/>
</dbReference>
<dbReference type="CDD" id="cd01389">
    <property type="entry name" value="HMG-box_ROX1-like"/>
    <property type="match status" value="1"/>
</dbReference>
<dbReference type="Proteomes" id="UP000683000">
    <property type="component" value="Unassembled WGS sequence"/>
</dbReference>
<name>A0A8I2YIX9_9AGAM</name>
<keyword evidence="7" id="KW-1185">Reference proteome</keyword>
<feature type="compositionally biased region" description="Basic and acidic residues" evidence="4">
    <location>
        <begin position="180"/>
        <end position="192"/>
    </location>
</feature>
<evidence type="ECO:0000256" key="1">
    <source>
        <dbReference type="ARBA" id="ARBA00023125"/>
    </source>
</evidence>
<dbReference type="GO" id="GO:0000978">
    <property type="term" value="F:RNA polymerase II cis-regulatory region sequence-specific DNA binding"/>
    <property type="evidence" value="ECO:0007669"/>
    <property type="project" value="TreeGrafter"/>
</dbReference>
<keyword evidence="2 3" id="KW-0539">Nucleus</keyword>
<dbReference type="InterPro" id="IPR051356">
    <property type="entry name" value="SOX/SOX-like_TF"/>
</dbReference>
<feature type="region of interest" description="Disordered" evidence="4">
    <location>
        <begin position="168"/>
        <end position="247"/>
    </location>
</feature>
<dbReference type="Pfam" id="PF00505">
    <property type="entry name" value="HMG_box"/>
    <property type="match status" value="1"/>
</dbReference>
<organism evidence="6 7">
    <name type="scientific">Boletus reticuloceps</name>
    <dbReference type="NCBI Taxonomy" id="495285"/>
    <lineage>
        <taxon>Eukaryota</taxon>
        <taxon>Fungi</taxon>
        <taxon>Dikarya</taxon>
        <taxon>Basidiomycota</taxon>
        <taxon>Agaricomycotina</taxon>
        <taxon>Agaricomycetes</taxon>
        <taxon>Agaricomycetidae</taxon>
        <taxon>Boletales</taxon>
        <taxon>Boletineae</taxon>
        <taxon>Boletaceae</taxon>
        <taxon>Boletoideae</taxon>
        <taxon>Boletus</taxon>
    </lineage>
</organism>
<evidence type="ECO:0000256" key="4">
    <source>
        <dbReference type="SAM" id="MobiDB-lite"/>
    </source>
</evidence>
<dbReference type="SMART" id="SM00398">
    <property type="entry name" value="HMG"/>
    <property type="match status" value="1"/>
</dbReference>
<evidence type="ECO:0000256" key="3">
    <source>
        <dbReference type="PROSITE-ProRule" id="PRU00267"/>
    </source>
</evidence>
<dbReference type="SUPFAM" id="SSF47095">
    <property type="entry name" value="HMG-box"/>
    <property type="match status" value="1"/>
</dbReference>
<reference evidence="6" key="1">
    <citation type="submission" date="2021-03" db="EMBL/GenBank/DDBJ databases">
        <title>Evolutionary innovations through gain and loss of genes in the ectomycorrhizal Boletales.</title>
        <authorList>
            <person name="Wu G."/>
            <person name="Miyauchi S."/>
            <person name="Morin E."/>
            <person name="Yang Z.-L."/>
            <person name="Xu J."/>
            <person name="Martin F.M."/>
        </authorList>
    </citation>
    <scope>NUCLEOTIDE SEQUENCE</scope>
    <source>
        <strain evidence="6">BR01</strain>
    </source>
</reference>
<dbReference type="PROSITE" id="PS50118">
    <property type="entry name" value="HMG_BOX_2"/>
    <property type="match status" value="1"/>
</dbReference>
<dbReference type="Gene3D" id="1.10.30.10">
    <property type="entry name" value="High mobility group box domain"/>
    <property type="match status" value="1"/>
</dbReference>
<keyword evidence="1 3" id="KW-0238">DNA-binding</keyword>
<dbReference type="PANTHER" id="PTHR45789">
    <property type="entry name" value="FI18025P1"/>
    <property type="match status" value="1"/>
</dbReference>
<dbReference type="InterPro" id="IPR009071">
    <property type="entry name" value="HMG_box_dom"/>
</dbReference>
<evidence type="ECO:0000256" key="2">
    <source>
        <dbReference type="ARBA" id="ARBA00023242"/>
    </source>
</evidence>
<dbReference type="GO" id="GO:0005634">
    <property type="term" value="C:nucleus"/>
    <property type="evidence" value="ECO:0007669"/>
    <property type="project" value="UniProtKB-UniRule"/>
</dbReference>
<dbReference type="OrthoDB" id="6247875at2759"/>
<evidence type="ECO:0000313" key="7">
    <source>
        <dbReference type="Proteomes" id="UP000683000"/>
    </source>
</evidence>
<accession>A0A8I2YIX9</accession>
<dbReference type="InterPro" id="IPR036910">
    <property type="entry name" value="HMG_box_dom_sf"/>
</dbReference>
<sequence>MNKKRSLDDTCDVFLSRRRIRSPLTDQRAASEFPHYAPTLCAEGITTPPYFLLPRPLELPELSATALTAAPAKPLPLPGSSGEVHPKPIRLANGRHHVPRPRNPFILFRCDLVHQRKVLPRSDLDDTNISRIAGDLWREMTAGQKKPWVELAAREKARHALLYPDYKYAPTHHGAKGKKGKNDNAHVEDRPPRQVSRMGAASPLENPKPWRQSERPRPYPRPLPRRRSSSCPPVGAVPVPSQPPLDGWTPTLVSQDDMQRRPSRTIMYQSVTSQPISEPVAPPPVEYNPSSAPQEFDWPGLPQIDPLLLDPLYGLPDQNQNLESCAAPNYGFFNDKLEPTFLYGTCDPGFTMQELADLERSAIGTTFTDPFSTLATIPVDPYTFSTAVSPFDCPGYSTGSPSSLSSGTFSSN</sequence>